<dbReference type="GO" id="GO:0006310">
    <property type="term" value="P:DNA recombination"/>
    <property type="evidence" value="ECO:0007669"/>
    <property type="project" value="UniProtKB-UniRule"/>
</dbReference>
<reference evidence="10" key="1">
    <citation type="submission" date="2006-04" db="EMBL/GenBank/DDBJ databases">
        <authorList>
            <person name="Seshadri R."/>
            <person name="Federici B.A."/>
        </authorList>
    </citation>
    <scope>NUCLEOTIDE SEQUENCE [LARGE SCALE GENOMIC DNA]</scope>
</reference>
<evidence type="ECO:0000256" key="2">
    <source>
        <dbReference type="ARBA" id="ARBA00007452"/>
    </source>
</evidence>
<dbReference type="SUPFAM" id="SSF57863">
    <property type="entry name" value="ArfGap/RecO-like zinc finger"/>
    <property type="match status" value="1"/>
</dbReference>
<dbReference type="NCBIfam" id="TIGR00613">
    <property type="entry name" value="reco"/>
    <property type="match status" value="1"/>
</dbReference>
<feature type="domain" description="DNA replication/recombination mediator RecO N-terminal" evidence="9">
    <location>
        <begin position="8"/>
        <end position="79"/>
    </location>
</feature>
<proteinExistence type="inferred from homology"/>
<dbReference type="SUPFAM" id="SSF50249">
    <property type="entry name" value="Nucleic acid-binding proteins"/>
    <property type="match status" value="1"/>
</dbReference>
<evidence type="ECO:0000256" key="7">
    <source>
        <dbReference type="ARBA" id="ARBA00033409"/>
    </source>
</evidence>
<dbReference type="AlphaFoldDB" id="A8PNX8"/>
<evidence type="ECO:0000256" key="1">
    <source>
        <dbReference type="ARBA" id="ARBA00003065"/>
    </source>
</evidence>
<evidence type="ECO:0000259" key="9">
    <source>
        <dbReference type="Pfam" id="PF11967"/>
    </source>
</evidence>
<dbReference type="PANTHER" id="PTHR33991">
    <property type="entry name" value="DNA REPAIR PROTEIN RECO"/>
    <property type="match status" value="1"/>
</dbReference>
<comment type="similarity">
    <text evidence="2 8">Belongs to the RecO family.</text>
</comment>
<dbReference type="InterPro" id="IPR003717">
    <property type="entry name" value="RecO"/>
</dbReference>
<comment type="caution">
    <text evidence="10">The sequence shown here is derived from an EMBL/GenBank/DDBJ whole genome shotgun (WGS) entry which is preliminary data.</text>
</comment>
<sequence>MLNAPQLQAAYILHTRPYRDTSLLIDAFTAQHGRISLIAKGARGIRGKKSRFKGTLQAFVPLLLSWRGKTDLLSLINAEPHMFPLPPLTGPLLACGFYLNELLTYLLYRYDPYPELFHAYQTTLYRLFDNPMFALRLFEKKLLAELGYALSLNKESRTHQALLPHQFYQFIPSQGLVDCFNQSIPQQFIFSGASLLAMHHESWDTPSHLLDAKRLFRLALNYLLEGKTIRSRELFIPS</sequence>
<dbReference type="InterPro" id="IPR042242">
    <property type="entry name" value="RecO_C"/>
</dbReference>
<organism evidence="10 11">
    <name type="scientific">Rickettsiella grylli</name>
    <dbReference type="NCBI Taxonomy" id="59196"/>
    <lineage>
        <taxon>Bacteria</taxon>
        <taxon>Pseudomonadati</taxon>
        <taxon>Pseudomonadota</taxon>
        <taxon>Gammaproteobacteria</taxon>
        <taxon>Legionellales</taxon>
        <taxon>Coxiellaceae</taxon>
        <taxon>Rickettsiella</taxon>
    </lineage>
</organism>
<protein>
    <recommendedName>
        <fullName evidence="3 8">DNA repair protein RecO</fullName>
    </recommendedName>
    <alternativeName>
        <fullName evidence="7 8">Recombination protein O</fullName>
    </alternativeName>
</protein>
<dbReference type="InterPro" id="IPR022572">
    <property type="entry name" value="DNA_rep/recomb_RecO_N"/>
</dbReference>
<dbReference type="EMBL" id="AAQJ02000001">
    <property type="protein sequence ID" value="EDP45804.1"/>
    <property type="molecule type" value="Genomic_DNA"/>
</dbReference>
<reference evidence="10" key="2">
    <citation type="submission" date="2007-10" db="EMBL/GenBank/DDBJ databases">
        <authorList>
            <person name="Myers G.S."/>
        </authorList>
    </citation>
    <scope>NUCLEOTIDE SEQUENCE [LARGE SCALE GENOMIC DNA]</scope>
</reference>
<dbReference type="Proteomes" id="UP000054075">
    <property type="component" value="Unassembled WGS sequence"/>
</dbReference>
<evidence type="ECO:0000313" key="10">
    <source>
        <dbReference type="EMBL" id="EDP45804.1"/>
    </source>
</evidence>
<dbReference type="OrthoDB" id="9804792at2"/>
<name>A8PNX8_9COXI</name>
<evidence type="ECO:0000256" key="4">
    <source>
        <dbReference type="ARBA" id="ARBA00022763"/>
    </source>
</evidence>
<dbReference type="Gene3D" id="2.40.50.140">
    <property type="entry name" value="Nucleic acid-binding proteins"/>
    <property type="match status" value="1"/>
</dbReference>
<evidence type="ECO:0000256" key="8">
    <source>
        <dbReference type="HAMAP-Rule" id="MF_00201"/>
    </source>
</evidence>
<dbReference type="GO" id="GO:0043590">
    <property type="term" value="C:bacterial nucleoid"/>
    <property type="evidence" value="ECO:0007669"/>
    <property type="project" value="TreeGrafter"/>
</dbReference>
<dbReference type="eggNOG" id="COG1381">
    <property type="taxonomic scope" value="Bacteria"/>
</dbReference>
<dbReference type="RefSeq" id="WP_006034792.1">
    <property type="nucleotide sequence ID" value="NZ_AAQJ02000001.1"/>
</dbReference>
<evidence type="ECO:0000256" key="6">
    <source>
        <dbReference type="ARBA" id="ARBA00023204"/>
    </source>
</evidence>
<dbReference type="GO" id="GO:0006302">
    <property type="term" value="P:double-strand break repair"/>
    <property type="evidence" value="ECO:0007669"/>
    <property type="project" value="TreeGrafter"/>
</dbReference>
<keyword evidence="4 8" id="KW-0227">DNA damage</keyword>
<dbReference type="HAMAP" id="MF_00201">
    <property type="entry name" value="RecO"/>
    <property type="match status" value="1"/>
</dbReference>
<dbReference type="Pfam" id="PF02565">
    <property type="entry name" value="RecO_C"/>
    <property type="match status" value="1"/>
</dbReference>
<dbReference type="InterPro" id="IPR012340">
    <property type="entry name" value="NA-bd_OB-fold"/>
</dbReference>
<dbReference type="Gene3D" id="1.20.1440.120">
    <property type="entry name" value="Recombination protein O, C-terminal domain"/>
    <property type="match status" value="1"/>
</dbReference>
<dbReference type="InterPro" id="IPR037278">
    <property type="entry name" value="ARFGAP/RecO"/>
</dbReference>
<evidence type="ECO:0000256" key="3">
    <source>
        <dbReference type="ARBA" id="ARBA00021310"/>
    </source>
</evidence>
<dbReference type="Pfam" id="PF11967">
    <property type="entry name" value="RecO_N"/>
    <property type="match status" value="1"/>
</dbReference>
<keyword evidence="11" id="KW-1185">Reference proteome</keyword>
<evidence type="ECO:0000313" key="11">
    <source>
        <dbReference type="Proteomes" id="UP000054075"/>
    </source>
</evidence>
<evidence type="ECO:0000256" key="5">
    <source>
        <dbReference type="ARBA" id="ARBA00023172"/>
    </source>
</evidence>
<accession>A8PNX8</accession>
<keyword evidence="6 8" id="KW-0234">DNA repair</keyword>
<dbReference type="PANTHER" id="PTHR33991:SF1">
    <property type="entry name" value="DNA REPAIR PROTEIN RECO"/>
    <property type="match status" value="1"/>
</dbReference>
<dbReference type="STRING" id="59196.RICGR_1145"/>
<comment type="function">
    <text evidence="1 8">Involved in DNA repair and RecF pathway recombination.</text>
</comment>
<gene>
    <name evidence="8 10" type="primary">recO</name>
    <name evidence="10" type="ORF">RICGR_1145</name>
</gene>
<keyword evidence="5 8" id="KW-0233">DNA recombination</keyword>